<feature type="non-terminal residue" evidence="1">
    <location>
        <position position="35"/>
    </location>
</feature>
<accession>A0A6V7HCE0</accession>
<comment type="caution">
    <text evidence="1">The sequence shown here is derived from an EMBL/GenBank/DDBJ whole genome shotgun (WGS) entry which is preliminary data.</text>
</comment>
<gene>
    <name evidence="1" type="ORF">MHI_LOCUS736868</name>
</gene>
<evidence type="ECO:0000313" key="1">
    <source>
        <dbReference type="EMBL" id="CAD1477585.1"/>
    </source>
</evidence>
<proteinExistence type="predicted"/>
<dbReference type="AlphaFoldDB" id="A0A6V7HCE0"/>
<organism evidence="1 2">
    <name type="scientific">Heterotrigona itama</name>
    <dbReference type="NCBI Taxonomy" id="395501"/>
    <lineage>
        <taxon>Eukaryota</taxon>
        <taxon>Metazoa</taxon>
        <taxon>Ecdysozoa</taxon>
        <taxon>Arthropoda</taxon>
        <taxon>Hexapoda</taxon>
        <taxon>Insecta</taxon>
        <taxon>Pterygota</taxon>
        <taxon>Neoptera</taxon>
        <taxon>Endopterygota</taxon>
        <taxon>Hymenoptera</taxon>
        <taxon>Apocrita</taxon>
        <taxon>Aculeata</taxon>
        <taxon>Apoidea</taxon>
        <taxon>Anthophila</taxon>
        <taxon>Apidae</taxon>
        <taxon>Heterotrigona</taxon>
    </lineage>
</organism>
<reference evidence="1" key="1">
    <citation type="submission" date="2020-07" db="EMBL/GenBank/DDBJ databases">
        <authorList>
            <person name="Nazaruddin N."/>
        </authorList>
    </citation>
    <scope>NUCLEOTIDE SEQUENCE</scope>
</reference>
<protein>
    <submittedName>
        <fullName evidence="1">Uncharacterized protein</fullName>
    </submittedName>
</protein>
<sequence length="35" mass="3973">MLWSEPDEEEEALLCSPALMARRASESWIVTPPVE</sequence>
<dbReference type="OrthoDB" id="284854at2759"/>
<dbReference type="EMBL" id="CAJDYZ010010106">
    <property type="protein sequence ID" value="CAD1477585.1"/>
    <property type="molecule type" value="Genomic_DNA"/>
</dbReference>
<evidence type="ECO:0000313" key="2">
    <source>
        <dbReference type="Proteomes" id="UP000752696"/>
    </source>
</evidence>
<keyword evidence="2" id="KW-1185">Reference proteome</keyword>
<dbReference type="Proteomes" id="UP000752696">
    <property type="component" value="Unassembled WGS sequence"/>
</dbReference>
<name>A0A6V7HCE0_9HYME</name>